<dbReference type="InterPro" id="IPR006157">
    <property type="entry name" value="FolB_dom"/>
</dbReference>
<dbReference type="EMBL" id="MFKT01000023">
    <property type="protein sequence ID" value="OGG52721.1"/>
    <property type="molecule type" value="Genomic_DNA"/>
</dbReference>
<name>A0A1F6CUL6_9BACT</name>
<proteinExistence type="inferred from homology"/>
<dbReference type="InterPro" id="IPR006156">
    <property type="entry name" value="Dihydroneopterin_aldolase"/>
</dbReference>
<evidence type="ECO:0000256" key="4">
    <source>
        <dbReference type="ARBA" id="ARBA00022909"/>
    </source>
</evidence>
<dbReference type="InterPro" id="IPR043133">
    <property type="entry name" value="GTP-CH-I_C/QueF"/>
</dbReference>
<keyword evidence="5 6" id="KW-0456">Lyase</keyword>
<comment type="catalytic activity">
    <reaction evidence="1 6">
        <text>7,8-dihydroneopterin = 6-hydroxymethyl-7,8-dihydropterin + glycolaldehyde</text>
        <dbReference type="Rhea" id="RHEA:10540"/>
        <dbReference type="ChEBI" id="CHEBI:17001"/>
        <dbReference type="ChEBI" id="CHEBI:17071"/>
        <dbReference type="ChEBI" id="CHEBI:44841"/>
        <dbReference type="EC" id="4.1.2.25"/>
    </reaction>
</comment>
<organism evidence="8 9">
    <name type="scientific">Candidatus Kaiserbacteria bacterium RIFCSPHIGHO2_01_FULL_53_29</name>
    <dbReference type="NCBI Taxonomy" id="1798480"/>
    <lineage>
        <taxon>Bacteria</taxon>
        <taxon>Candidatus Kaiseribacteriota</taxon>
    </lineage>
</organism>
<protein>
    <recommendedName>
        <fullName evidence="6">7,8-dihydroneopterin aldolase</fullName>
        <ecNumber evidence="6">4.1.2.25</ecNumber>
    </recommendedName>
</protein>
<comment type="pathway">
    <text evidence="2 6">Cofactor biosynthesis; tetrahydrofolate biosynthesis; 2-amino-4-hydroxy-6-hydroxymethyl-7,8-dihydropteridine diphosphate from 7,8-dihydroneopterin triphosphate: step 3/4.</text>
</comment>
<dbReference type="STRING" id="1798480.A2851_03925"/>
<dbReference type="PANTHER" id="PTHR42844">
    <property type="entry name" value="DIHYDRONEOPTERIN ALDOLASE 1-RELATED"/>
    <property type="match status" value="1"/>
</dbReference>
<evidence type="ECO:0000313" key="8">
    <source>
        <dbReference type="EMBL" id="OGG52721.1"/>
    </source>
</evidence>
<dbReference type="AlphaFoldDB" id="A0A1F6CUL6"/>
<sequence>MDRIFVEHLSVKGKHGVSDDEHSREQEFILDIAVEFDTRAAGKSDELTDTVDYGFFRESAQEIVSGKSFRLLEKLADTIAGKILADVRIQTVTVSIRKTELYPDCTPGVTIIRTR</sequence>
<dbReference type="Pfam" id="PF02152">
    <property type="entry name" value="FolB"/>
    <property type="match status" value="1"/>
</dbReference>
<evidence type="ECO:0000256" key="2">
    <source>
        <dbReference type="ARBA" id="ARBA00005013"/>
    </source>
</evidence>
<accession>A0A1F6CUL6</accession>
<dbReference type="SMART" id="SM00905">
    <property type="entry name" value="FolB"/>
    <property type="match status" value="1"/>
</dbReference>
<evidence type="ECO:0000256" key="6">
    <source>
        <dbReference type="RuleBase" id="RU362079"/>
    </source>
</evidence>
<dbReference type="UniPathway" id="UPA00077">
    <property type="reaction ID" value="UER00154"/>
</dbReference>
<dbReference type="NCBIfam" id="TIGR00525">
    <property type="entry name" value="folB"/>
    <property type="match status" value="1"/>
</dbReference>
<dbReference type="Proteomes" id="UP000176863">
    <property type="component" value="Unassembled WGS sequence"/>
</dbReference>
<evidence type="ECO:0000259" key="7">
    <source>
        <dbReference type="SMART" id="SM00905"/>
    </source>
</evidence>
<evidence type="ECO:0000256" key="1">
    <source>
        <dbReference type="ARBA" id="ARBA00001353"/>
    </source>
</evidence>
<dbReference type="GO" id="GO:0046654">
    <property type="term" value="P:tetrahydrofolate biosynthetic process"/>
    <property type="evidence" value="ECO:0007669"/>
    <property type="project" value="UniProtKB-UniRule"/>
</dbReference>
<comment type="function">
    <text evidence="6">Catalyzes the conversion of 7,8-dihydroneopterin to 6-hydroxymethyl-7,8-dihydropterin.</text>
</comment>
<dbReference type="GO" id="GO:0004150">
    <property type="term" value="F:dihydroneopterin aldolase activity"/>
    <property type="evidence" value="ECO:0007669"/>
    <property type="project" value="UniProtKB-UniRule"/>
</dbReference>
<reference evidence="8 9" key="1">
    <citation type="journal article" date="2016" name="Nat. Commun.">
        <title>Thousands of microbial genomes shed light on interconnected biogeochemical processes in an aquifer system.</title>
        <authorList>
            <person name="Anantharaman K."/>
            <person name="Brown C.T."/>
            <person name="Hug L.A."/>
            <person name="Sharon I."/>
            <person name="Castelle C.J."/>
            <person name="Probst A.J."/>
            <person name="Thomas B.C."/>
            <person name="Singh A."/>
            <person name="Wilkins M.J."/>
            <person name="Karaoz U."/>
            <person name="Brodie E.L."/>
            <person name="Williams K.H."/>
            <person name="Hubbard S.S."/>
            <person name="Banfield J.F."/>
        </authorList>
    </citation>
    <scope>NUCLEOTIDE SEQUENCE [LARGE SCALE GENOMIC DNA]</scope>
</reference>
<dbReference type="NCBIfam" id="TIGR00526">
    <property type="entry name" value="folB_dom"/>
    <property type="match status" value="1"/>
</dbReference>
<dbReference type="GO" id="GO:0046656">
    <property type="term" value="P:folic acid biosynthetic process"/>
    <property type="evidence" value="ECO:0007669"/>
    <property type="project" value="UniProtKB-UniRule"/>
</dbReference>
<evidence type="ECO:0000256" key="3">
    <source>
        <dbReference type="ARBA" id="ARBA00005708"/>
    </source>
</evidence>
<evidence type="ECO:0000313" key="9">
    <source>
        <dbReference type="Proteomes" id="UP000176863"/>
    </source>
</evidence>
<comment type="similarity">
    <text evidence="3 6">Belongs to the DHNA family.</text>
</comment>
<evidence type="ECO:0000256" key="5">
    <source>
        <dbReference type="ARBA" id="ARBA00023239"/>
    </source>
</evidence>
<comment type="caution">
    <text evidence="8">The sequence shown here is derived from an EMBL/GenBank/DDBJ whole genome shotgun (WGS) entry which is preliminary data.</text>
</comment>
<dbReference type="SUPFAM" id="SSF55620">
    <property type="entry name" value="Tetrahydrobiopterin biosynthesis enzymes-like"/>
    <property type="match status" value="1"/>
</dbReference>
<feature type="domain" description="Dihydroneopterin aldolase/epimerase" evidence="7">
    <location>
        <begin position="4"/>
        <end position="113"/>
    </location>
</feature>
<dbReference type="GO" id="GO:0005737">
    <property type="term" value="C:cytoplasm"/>
    <property type="evidence" value="ECO:0007669"/>
    <property type="project" value="TreeGrafter"/>
</dbReference>
<dbReference type="Gene3D" id="3.30.1130.10">
    <property type="match status" value="1"/>
</dbReference>
<dbReference type="PANTHER" id="PTHR42844:SF1">
    <property type="entry name" value="DIHYDRONEOPTERIN ALDOLASE 1-RELATED"/>
    <property type="match status" value="1"/>
</dbReference>
<gene>
    <name evidence="8" type="ORF">A2851_03925</name>
</gene>
<dbReference type="EC" id="4.1.2.25" evidence="6"/>
<keyword evidence="4 6" id="KW-0289">Folate biosynthesis</keyword>